<dbReference type="Gene3D" id="3.40.50.1820">
    <property type="entry name" value="alpha/beta hydrolase"/>
    <property type="match status" value="1"/>
</dbReference>
<keyword evidence="2" id="KW-0378">Hydrolase</keyword>
<evidence type="ECO:0000313" key="2">
    <source>
        <dbReference type="EMBL" id="MDN4598545.1"/>
    </source>
</evidence>
<dbReference type="SUPFAM" id="SSF53474">
    <property type="entry name" value="alpha/beta-Hydrolases"/>
    <property type="match status" value="1"/>
</dbReference>
<dbReference type="Pfam" id="PF12697">
    <property type="entry name" value="Abhydrolase_6"/>
    <property type="match status" value="1"/>
</dbReference>
<feature type="domain" description="AB hydrolase-1" evidence="1">
    <location>
        <begin position="155"/>
        <end position="359"/>
    </location>
</feature>
<organism evidence="2 3">
    <name type="scientific">Leifsonia virtsii</name>
    <dbReference type="NCBI Taxonomy" id="3035915"/>
    <lineage>
        <taxon>Bacteria</taxon>
        <taxon>Bacillati</taxon>
        <taxon>Actinomycetota</taxon>
        <taxon>Actinomycetes</taxon>
        <taxon>Micrococcales</taxon>
        <taxon>Microbacteriaceae</taxon>
        <taxon>Leifsonia</taxon>
    </lineage>
</organism>
<evidence type="ECO:0000259" key="1">
    <source>
        <dbReference type="Pfam" id="PF12697"/>
    </source>
</evidence>
<accession>A0ABT8J0G0</accession>
<dbReference type="Proteomes" id="UP001174210">
    <property type="component" value="Unassembled WGS sequence"/>
</dbReference>
<dbReference type="InterPro" id="IPR000073">
    <property type="entry name" value="AB_hydrolase_1"/>
</dbReference>
<name>A0ABT8J0G0_9MICO</name>
<dbReference type="GO" id="GO:0016787">
    <property type="term" value="F:hydrolase activity"/>
    <property type="evidence" value="ECO:0007669"/>
    <property type="project" value="UniProtKB-KW"/>
</dbReference>
<comment type="caution">
    <text evidence="2">The sequence shown here is derived from an EMBL/GenBank/DDBJ whole genome shotgun (WGS) entry which is preliminary data.</text>
</comment>
<gene>
    <name evidence="2" type="ORF">P5G59_15435</name>
</gene>
<proteinExistence type="predicted"/>
<protein>
    <submittedName>
        <fullName evidence="2">Alpha/beta fold hydrolase</fullName>
    </submittedName>
</protein>
<reference evidence="2" key="1">
    <citation type="submission" date="2023-03" db="EMBL/GenBank/DDBJ databases">
        <title>MT1 and MT2 Draft Genomes of Novel Species.</title>
        <authorList>
            <person name="Venkateswaran K."/>
        </authorList>
    </citation>
    <scope>NUCLEOTIDE SEQUENCE</scope>
    <source>
        <strain evidence="2">F6_8S_P_1A</strain>
    </source>
</reference>
<keyword evidence="3" id="KW-1185">Reference proteome</keyword>
<evidence type="ECO:0000313" key="3">
    <source>
        <dbReference type="Proteomes" id="UP001174210"/>
    </source>
</evidence>
<dbReference type="InterPro" id="IPR029058">
    <property type="entry name" value="AB_hydrolase_fold"/>
</dbReference>
<dbReference type="EMBL" id="JAROCB010000004">
    <property type="protein sequence ID" value="MDN4598545.1"/>
    <property type="molecule type" value="Genomic_DNA"/>
</dbReference>
<sequence length="385" mass="41338">MGWLLAVGCVVALVLLVERAADRIGIAAARAAVAPARRRATRIHRSDRTTVTLDADRWTTHAGSFGLWFGSGGHAVVGAVCGLDSHAGTVTRELVAVTGELTGHDRGRWTGHVHAGPAALSWRYREVELPVAGGVAPAWEIEPAARRRSTTWAIHIHGMGATRVGALGAVAATDTLGMMSLVVSYRGDGEAPDAEGGRVSSLGSREWSDVDAAIRHARDRGAERVVLVGWSLGGAIALQSTELSAHRDLIDRLVLIGPVTDWRTAIRQGARERRLPRWIAGAALRTLSDERNATRVGLPAPIDFAQLDWTRPDRLTVPALVIHSAGDRLVPLKCSVLFAMANPSLVRLIELQPAEHGWEYNIDPEGFTDAVVEFLSAAREDDRLG</sequence>